<feature type="domain" description="SAP" evidence="1">
    <location>
        <begin position="692"/>
        <end position="726"/>
    </location>
</feature>
<dbReference type="InterPro" id="IPR003034">
    <property type="entry name" value="SAP_dom"/>
</dbReference>
<sequence length="1138" mass="127044">MFSPAAGAIRQRLFGRIVPTSLTPASSPAQHVELDEDRDLDPDTLSGADQVAFYDLMEHEDRYNVLMSTGFDCSLLVFTHNLVPANTPAGIDVESIINALPSNNHATKKFVYRLNVLKILLDNVRGTQCAHPSLVTQREALIAALTVEIDGLVQNAMNQWAVCATSETKSHGLKVIHPEDRRDLVYGSPLALSIMVLTAIVHCIMGVSREPCSFILSSLKAILSLAADMQGAQAQRFMKQHLSKAPNTLATTLHFLNLPPPLQLYIVCPQCSTLYLELDHVRLSETCSARNLDDLVCGKPLFTNCFREILMRPGVEDMLESSTPSQNAILTDVWHGTYWGNFPGNGEDSFFNASKGELRLCMLLYHDFFNPLHNKTAGKLRSIGCFYMICLNLPPDIRYDTSFAYLASIVPGPSEPPMEALQSFIRPIADEMTRLYDPGVWVSRTHKYPQGRKVRVSVPLNSMDTPAARAFGGFATHGHTCFCYLCSATLDRIGANTLSEFMLRTVQMHREQAAQWENAPSLAARNQLFAQHGVRSCEWLRFGWWDIFGGTVIGPMHWIRNVLDKQLHRNMNWSWSLPTGIPSAPPLSRPISKLEYEWGRRALYELDGQSFAQYKLPEPLVRHLCRERSIYEAGLSTRYLMTELNQWRVQSGIIDANGHLTQSAVHDNNTVPLSVVKAHYHLSRTARSSTLQSHASARDLEHLCRLFGLSSSGSKPALADRLIAYYADVQVQDLPSTNNYSKQKKKNTSTVAVLGAEVLTEIQADMGRTTLPRWIKHPPKNFGTISHGKLQSEEYKSLALVSFVFTLVRLWGTEPCGPFRDRLDNFLHLMLAIRILSFQSLVESDIAAFEYHYGEYLRGLSQLYPYASRTPSQHMGLHIPAFLRALGPSTRFSESTCEMFIGMLQDICTNFKFGDLEVTIHREFIMATRLKGLVEQDSFSSGLGQFGDVAQKYLGSKIPGRVRSGWSTNRIVCPTISDSDISLILNTWATSQGMPCSPRQVYTCSSIQHGNVFYAPFTHSAGDSCVLFCCPPTAGPHPGRIDTIIEDPQNNKIILLIRPFVPLSADDSTFDPYQVHPLVGDNGAAIARLYYDEVSPNGLVIEPKDLVAHVAVCNYHDSRVSRGMVAVLSLDLKHARYR</sequence>
<name>A0A8H3DXN3_9AGAM</name>
<evidence type="ECO:0000313" key="2">
    <source>
        <dbReference type="EMBL" id="CAE7089718.1"/>
    </source>
</evidence>
<organism evidence="2 3">
    <name type="scientific">Rhizoctonia solani</name>
    <dbReference type="NCBI Taxonomy" id="456999"/>
    <lineage>
        <taxon>Eukaryota</taxon>
        <taxon>Fungi</taxon>
        <taxon>Dikarya</taxon>
        <taxon>Basidiomycota</taxon>
        <taxon>Agaricomycotina</taxon>
        <taxon>Agaricomycetes</taxon>
        <taxon>Cantharellales</taxon>
        <taxon>Ceratobasidiaceae</taxon>
        <taxon>Rhizoctonia</taxon>
    </lineage>
</organism>
<dbReference type="InterPro" id="IPR004242">
    <property type="entry name" value="Transposase_21"/>
</dbReference>
<reference evidence="2" key="1">
    <citation type="submission" date="2021-01" db="EMBL/GenBank/DDBJ databases">
        <authorList>
            <person name="Kaushik A."/>
        </authorList>
    </citation>
    <scope>NUCLEOTIDE SEQUENCE</scope>
    <source>
        <strain evidence="2">AG5</strain>
    </source>
</reference>
<dbReference type="Proteomes" id="UP000663827">
    <property type="component" value="Unassembled WGS sequence"/>
</dbReference>
<dbReference type="EMBL" id="CAJNJQ010000623">
    <property type="protein sequence ID" value="CAE7089718.1"/>
    <property type="molecule type" value="Genomic_DNA"/>
</dbReference>
<proteinExistence type="predicted"/>
<protein>
    <recommendedName>
        <fullName evidence="1">SAP domain-containing protein</fullName>
    </recommendedName>
</protein>
<evidence type="ECO:0000259" key="1">
    <source>
        <dbReference type="PROSITE" id="PS50800"/>
    </source>
</evidence>
<dbReference type="PANTHER" id="PTHR46579">
    <property type="entry name" value="F5/8 TYPE C DOMAIN-CONTAINING PROTEIN-RELATED"/>
    <property type="match status" value="1"/>
</dbReference>
<dbReference type="PROSITE" id="PS50800">
    <property type="entry name" value="SAP"/>
    <property type="match status" value="1"/>
</dbReference>
<dbReference type="AlphaFoldDB" id="A0A8H3DXN3"/>
<accession>A0A8H3DXN3</accession>
<comment type="caution">
    <text evidence="2">The sequence shown here is derived from an EMBL/GenBank/DDBJ whole genome shotgun (WGS) entry which is preliminary data.</text>
</comment>
<gene>
    <name evidence="2" type="ORF">RDB_LOCUS30944</name>
</gene>
<evidence type="ECO:0000313" key="3">
    <source>
        <dbReference type="Proteomes" id="UP000663827"/>
    </source>
</evidence>
<dbReference type="Pfam" id="PF02992">
    <property type="entry name" value="Transposase_21"/>
    <property type="match status" value="1"/>
</dbReference>
<dbReference type="PANTHER" id="PTHR46579:SF1">
    <property type="entry name" value="F5_8 TYPE C DOMAIN-CONTAINING PROTEIN"/>
    <property type="match status" value="1"/>
</dbReference>